<dbReference type="CDD" id="cd12148">
    <property type="entry name" value="fungal_TF_MHR"/>
    <property type="match status" value="1"/>
</dbReference>
<dbReference type="InterPro" id="IPR036864">
    <property type="entry name" value="Zn2-C6_fun-type_DNA-bd_sf"/>
</dbReference>
<evidence type="ECO:0000256" key="4">
    <source>
        <dbReference type="ARBA" id="ARBA00023163"/>
    </source>
</evidence>
<dbReference type="Gene3D" id="4.10.240.10">
    <property type="entry name" value="Zn(2)-C6 fungal-type DNA-binding domain"/>
    <property type="match status" value="1"/>
</dbReference>
<evidence type="ECO:0000259" key="6">
    <source>
        <dbReference type="PROSITE" id="PS50048"/>
    </source>
</evidence>
<dbReference type="RefSeq" id="XP_046068939.1">
    <property type="nucleotide sequence ID" value="XM_046216956.1"/>
</dbReference>
<keyword evidence="3" id="KW-0238">DNA-binding</keyword>
<dbReference type="Pfam" id="PF00172">
    <property type="entry name" value="Zn_clus"/>
    <property type="match status" value="1"/>
</dbReference>
<keyword evidence="4" id="KW-0804">Transcription</keyword>
<feature type="domain" description="Zn(2)-C6 fungal-type" evidence="6">
    <location>
        <begin position="19"/>
        <end position="49"/>
    </location>
</feature>
<evidence type="ECO:0000256" key="2">
    <source>
        <dbReference type="ARBA" id="ARBA00023015"/>
    </source>
</evidence>
<dbReference type="SUPFAM" id="SSF57701">
    <property type="entry name" value="Zn2/Cys6 DNA-binding domain"/>
    <property type="match status" value="1"/>
</dbReference>
<comment type="caution">
    <text evidence="7">The sequence shown here is derived from an EMBL/GenBank/DDBJ whole genome shotgun (WGS) entry which is preliminary data.</text>
</comment>
<dbReference type="PROSITE" id="PS50048">
    <property type="entry name" value="ZN2_CY6_FUNGAL_2"/>
    <property type="match status" value="1"/>
</dbReference>
<dbReference type="PANTHER" id="PTHR47785">
    <property type="entry name" value="ZN(II)2CYS6 TRANSCRIPTION FACTOR (EUROFUNG)-RELATED-RELATED"/>
    <property type="match status" value="1"/>
</dbReference>
<protein>
    <recommendedName>
        <fullName evidence="6">Zn(2)-C6 fungal-type domain-containing protein</fullName>
    </recommendedName>
</protein>
<dbReference type="GO" id="GO:0003677">
    <property type="term" value="F:DNA binding"/>
    <property type="evidence" value="ECO:0007669"/>
    <property type="project" value="UniProtKB-KW"/>
</dbReference>
<dbReference type="Proteomes" id="UP001201262">
    <property type="component" value="Unassembled WGS sequence"/>
</dbReference>
<dbReference type="InterPro" id="IPR001138">
    <property type="entry name" value="Zn2Cys6_DnaBD"/>
</dbReference>
<name>A0AAD4KPF7_9EURO</name>
<dbReference type="Pfam" id="PF04082">
    <property type="entry name" value="Fungal_trans"/>
    <property type="match status" value="1"/>
</dbReference>
<evidence type="ECO:0000256" key="1">
    <source>
        <dbReference type="ARBA" id="ARBA00022723"/>
    </source>
</evidence>
<sequence length="581" mass="65096">MSLKRDLPQNGRRHRSPLVCNTCRERRTKCDGRRPKCSFCMHRSKECFYERNPDPPSPLAVELSRIWKLLDHITGVIDTTASERACSAKEQSPCDLLVDQDPLAGFPIMIIKNQSFLALLKLDQSLPVQLEQMESRSQLSCSRPSSVQVVMIDFAQALEFLNAFAEHIHVWYPILHVGYMDEFLQAVSTPFQPSIDSCLALLVLAIGSLARDESIAYAPQKRPETIYIQAAEDMLPCVLTDGSTRSIQCLLLFSVYYLCRAQPCRAHDFVAIASYKIQDNLINRLDGENDLPGSTIIGNCYWTAVLIESEITVQLDLVDSGIWSVDSVTTVPVSYDTWIWRPSLSPVRADGDETERIIHEQALRRHDLSYFVAEIAMRKMLQRCTSSVRRLSQVNFLYAPVIAAELEKQLQEWYNLLPDELSLRGDNGDGVPFRGLAQAEFLHTQCFAFRASIYWPAAYQASVTGEADDDLLLHCRSFFDSYVDFIASAAISVSVCKPNLWTLYASVFTISMGALTASATPCLLSIVSPRVRQSLEKAVHLFGSVTEVSSSLAELGAILKERTFHQASPSNLGCMRSLVHC</sequence>
<dbReference type="EMBL" id="JAJTJA010000010">
    <property type="protein sequence ID" value="KAH8693066.1"/>
    <property type="molecule type" value="Genomic_DNA"/>
</dbReference>
<keyword evidence="2" id="KW-0805">Transcription regulation</keyword>
<reference evidence="7" key="1">
    <citation type="submission" date="2021-12" db="EMBL/GenBank/DDBJ databases">
        <title>Convergent genome expansion in fungi linked to evolution of root-endophyte symbiosis.</title>
        <authorList>
            <consortium name="DOE Joint Genome Institute"/>
            <person name="Ke Y.-H."/>
            <person name="Bonito G."/>
            <person name="Liao H.-L."/>
            <person name="Looney B."/>
            <person name="Rojas-Flechas A."/>
            <person name="Nash J."/>
            <person name="Hameed K."/>
            <person name="Schadt C."/>
            <person name="Martin F."/>
            <person name="Crous P.W."/>
            <person name="Miettinen O."/>
            <person name="Magnuson J.K."/>
            <person name="Labbe J."/>
            <person name="Jacobson D."/>
            <person name="Doktycz M.J."/>
            <person name="Veneault-Fourrey C."/>
            <person name="Kuo A."/>
            <person name="Mondo S."/>
            <person name="Calhoun S."/>
            <person name="Riley R."/>
            <person name="Ohm R."/>
            <person name="LaButti K."/>
            <person name="Andreopoulos B."/>
            <person name="Pangilinan J."/>
            <person name="Nolan M."/>
            <person name="Tritt A."/>
            <person name="Clum A."/>
            <person name="Lipzen A."/>
            <person name="Daum C."/>
            <person name="Barry K."/>
            <person name="Grigoriev I.V."/>
            <person name="Vilgalys R."/>
        </authorList>
    </citation>
    <scope>NUCLEOTIDE SEQUENCE</scope>
    <source>
        <strain evidence="7">PMI_201</strain>
    </source>
</reference>
<dbReference type="GO" id="GO:0008270">
    <property type="term" value="F:zinc ion binding"/>
    <property type="evidence" value="ECO:0007669"/>
    <property type="project" value="InterPro"/>
</dbReference>
<dbReference type="PROSITE" id="PS00463">
    <property type="entry name" value="ZN2_CY6_FUNGAL_1"/>
    <property type="match status" value="1"/>
</dbReference>
<evidence type="ECO:0000256" key="3">
    <source>
        <dbReference type="ARBA" id="ARBA00023125"/>
    </source>
</evidence>
<accession>A0AAD4KPF7</accession>
<evidence type="ECO:0000313" key="7">
    <source>
        <dbReference type="EMBL" id="KAH8693066.1"/>
    </source>
</evidence>
<dbReference type="AlphaFoldDB" id="A0AAD4KPF7"/>
<dbReference type="GeneID" id="70247243"/>
<dbReference type="GO" id="GO:0006351">
    <property type="term" value="P:DNA-templated transcription"/>
    <property type="evidence" value="ECO:0007669"/>
    <property type="project" value="InterPro"/>
</dbReference>
<dbReference type="CDD" id="cd00067">
    <property type="entry name" value="GAL4"/>
    <property type="match status" value="1"/>
</dbReference>
<proteinExistence type="predicted"/>
<dbReference type="GO" id="GO:0000981">
    <property type="term" value="F:DNA-binding transcription factor activity, RNA polymerase II-specific"/>
    <property type="evidence" value="ECO:0007669"/>
    <property type="project" value="InterPro"/>
</dbReference>
<evidence type="ECO:0000313" key="8">
    <source>
        <dbReference type="Proteomes" id="UP001201262"/>
    </source>
</evidence>
<keyword evidence="5" id="KW-0539">Nucleus</keyword>
<keyword evidence="8" id="KW-1185">Reference proteome</keyword>
<organism evidence="7 8">
    <name type="scientific">Talaromyces proteolyticus</name>
    <dbReference type="NCBI Taxonomy" id="1131652"/>
    <lineage>
        <taxon>Eukaryota</taxon>
        <taxon>Fungi</taxon>
        <taxon>Dikarya</taxon>
        <taxon>Ascomycota</taxon>
        <taxon>Pezizomycotina</taxon>
        <taxon>Eurotiomycetes</taxon>
        <taxon>Eurotiomycetidae</taxon>
        <taxon>Eurotiales</taxon>
        <taxon>Trichocomaceae</taxon>
        <taxon>Talaromyces</taxon>
        <taxon>Talaromyces sect. Bacilispori</taxon>
    </lineage>
</organism>
<dbReference type="PANTHER" id="PTHR47785:SF3">
    <property type="entry name" value="ZN(2)-C6 FUNGAL-TYPE DOMAIN-CONTAINING PROTEIN"/>
    <property type="match status" value="1"/>
</dbReference>
<evidence type="ECO:0000256" key="5">
    <source>
        <dbReference type="ARBA" id="ARBA00023242"/>
    </source>
</evidence>
<dbReference type="SMART" id="SM00066">
    <property type="entry name" value="GAL4"/>
    <property type="match status" value="1"/>
</dbReference>
<gene>
    <name evidence="7" type="ORF">BGW36DRAFT_385783</name>
</gene>
<dbReference type="InterPro" id="IPR007219">
    <property type="entry name" value="XnlR_reg_dom"/>
</dbReference>
<dbReference type="InterPro" id="IPR053181">
    <property type="entry name" value="EcdB-like_regulator"/>
</dbReference>
<keyword evidence="1" id="KW-0479">Metal-binding</keyword>